<dbReference type="GO" id="GO:0051241">
    <property type="term" value="P:negative regulation of multicellular organismal process"/>
    <property type="evidence" value="ECO:0007669"/>
    <property type="project" value="UniProtKB-ARBA"/>
</dbReference>
<evidence type="ECO:0000256" key="4">
    <source>
        <dbReference type="ARBA" id="ARBA00022536"/>
    </source>
</evidence>
<dbReference type="FunFam" id="2.10.25.10:FF:000109">
    <property type="entry name" value="Notch homolog 4, [Drosophila]"/>
    <property type="match status" value="1"/>
</dbReference>
<feature type="transmembrane region" description="Helical" evidence="18">
    <location>
        <begin position="565"/>
        <end position="586"/>
    </location>
</feature>
<dbReference type="GO" id="GO:0045597">
    <property type="term" value="P:positive regulation of cell differentiation"/>
    <property type="evidence" value="ECO:0007669"/>
    <property type="project" value="UniProtKB-ARBA"/>
</dbReference>
<dbReference type="InterPro" id="IPR009030">
    <property type="entry name" value="Growth_fac_rcpt_cys_sf"/>
</dbReference>
<feature type="disulfide bond" evidence="15">
    <location>
        <begin position="180"/>
        <end position="189"/>
    </location>
</feature>
<keyword evidence="5" id="KW-0597">Phosphoprotein</keyword>
<evidence type="ECO:0000256" key="14">
    <source>
        <dbReference type="PROSITE-ProRule" id="PRU00076"/>
    </source>
</evidence>
<dbReference type="FunFam" id="2.10.25.10:FF:000122">
    <property type="entry name" value="Protein crumbs homolog 2"/>
    <property type="match status" value="1"/>
</dbReference>
<dbReference type="Pfam" id="PF07657">
    <property type="entry name" value="MNNL"/>
    <property type="match status" value="1"/>
</dbReference>
<evidence type="ECO:0000256" key="7">
    <source>
        <dbReference type="ARBA" id="ARBA00022729"/>
    </source>
</evidence>
<dbReference type="Pfam" id="PF01414">
    <property type="entry name" value="DSL"/>
    <property type="match status" value="1"/>
</dbReference>
<feature type="domain" description="EGF-like" evidence="19">
    <location>
        <begin position="253"/>
        <end position="291"/>
    </location>
</feature>
<name>A0A0B2VF58_TOXCA</name>
<dbReference type="GO" id="GO:0048592">
    <property type="term" value="P:eye morphogenesis"/>
    <property type="evidence" value="ECO:0007669"/>
    <property type="project" value="UniProtKB-ARBA"/>
</dbReference>
<dbReference type="OrthoDB" id="5912267at2759"/>
<dbReference type="FunFam" id="2.10.25.10:FF:000018">
    <property type="entry name" value="Delta-like 1"/>
    <property type="match status" value="1"/>
</dbReference>
<feature type="disulfide bond" evidence="14">
    <location>
        <begin position="319"/>
        <end position="328"/>
    </location>
</feature>
<feature type="domain" description="EGF-like" evidence="19">
    <location>
        <begin position="293"/>
        <end position="329"/>
    </location>
</feature>
<dbReference type="FunFam" id="2.10.25.10:FF:000064">
    <property type="entry name" value="Delta-like protein"/>
    <property type="match status" value="1"/>
</dbReference>
<protein>
    <recommendedName>
        <fullName evidence="16">Delta-like protein</fullName>
    </recommendedName>
</protein>
<dbReference type="Proteomes" id="UP000031036">
    <property type="component" value="Unassembled WGS sequence"/>
</dbReference>
<feature type="domain" description="EGF-like" evidence="19">
    <location>
        <begin position="409"/>
        <end position="446"/>
    </location>
</feature>
<feature type="disulfide bond" evidence="14">
    <location>
        <begin position="475"/>
        <end position="484"/>
    </location>
</feature>
<evidence type="ECO:0000256" key="11">
    <source>
        <dbReference type="ARBA" id="ARBA00023136"/>
    </source>
</evidence>
<feature type="domain" description="EGF-like" evidence="19">
    <location>
        <begin position="331"/>
        <end position="367"/>
    </location>
</feature>
<dbReference type="PROSITE" id="PS00022">
    <property type="entry name" value="EGF_1"/>
    <property type="match status" value="8"/>
</dbReference>
<dbReference type="OMA" id="HFERRIN"/>
<dbReference type="GO" id="GO:0007219">
    <property type="term" value="P:Notch signaling pathway"/>
    <property type="evidence" value="ECO:0007669"/>
    <property type="project" value="InterPro"/>
</dbReference>
<dbReference type="PANTHER" id="PTHR24044">
    <property type="entry name" value="NOTCH LIGAND FAMILY MEMBER"/>
    <property type="match status" value="1"/>
</dbReference>
<dbReference type="GO" id="GO:0060255">
    <property type="term" value="P:regulation of macromolecule metabolic process"/>
    <property type="evidence" value="ECO:0007669"/>
    <property type="project" value="UniProtKB-ARBA"/>
</dbReference>
<dbReference type="GO" id="GO:0005509">
    <property type="term" value="F:calcium ion binding"/>
    <property type="evidence" value="ECO:0007669"/>
    <property type="project" value="InterPro"/>
</dbReference>
<evidence type="ECO:0000256" key="6">
    <source>
        <dbReference type="ARBA" id="ARBA00022692"/>
    </source>
</evidence>
<dbReference type="GO" id="GO:0051093">
    <property type="term" value="P:negative regulation of developmental process"/>
    <property type="evidence" value="ECO:0007669"/>
    <property type="project" value="UniProtKB-ARBA"/>
</dbReference>
<feature type="domain" description="EGF-like" evidence="19">
    <location>
        <begin position="448"/>
        <end position="485"/>
    </location>
</feature>
<dbReference type="PANTHER" id="PTHR24044:SF488">
    <property type="entry name" value="NEUROGENIC LOCUS PROTEIN DELTA"/>
    <property type="match status" value="1"/>
</dbReference>
<dbReference type="GO" id="GO:0080090">
    <property type="term" value="P:regulation of primary metabolic process"/>
    <property type="evidence" value="ECO:0007669"/>
    <property type="project" value="UniProtKB-ARBA"/>
</dbReference>
<dbReference type="GO" id="GO:0005112">
    <property type="term" value="F:Notch binding"/>
    <property type="evidence" value="ECO:0007669"/>
    <property type="project" value="TreeGrafter"/>
</dbReference>
<dbReference type="Gene3D" id="2.10.25.10">
    <property type="entry name" value="Laminin"/>
    <property type="match status" value="8"/>
</dbReference>
<dbReference type="InterPro" id="IPR000742">
    <property type="entry name" value="EGF"/>
</dbReference>
<dbReference type="PROSITE" id="PS00010">
    <property type="entry name" value="ASX_HYDROXYL"/>
    <property type="match status" value="3"/>
</dbReference>
<dbReference type="AlphaFoldDB" id="A0A0B2VF58"/>
<evidence type="ECO:0000256" key="17">
    <source>
        <dbReference type="SAM" id="MobiDB-lite"/>
    </source>
</evidence>
<dbReference type="InterPro" id="IPR001881">
    <property type="entry name" value="EGF-like_Ca-bd_dom"/>
</dbReference>
<evidence type="ECO:0000313" key="22">
    <source>
        <dbReference type="Proteomes" id="UP000031036"/>
    </source>
</evidence>
<feature type="disulfide bond" evidence="14">
    <location>
        <begin position="436"/>
        <end position="445"/>
    </location>
</feature>
<dbReference type="SUPFAM" id="SSF57184">
    <property type="entry name" value="Growth factor receptor domain"/>
    <property type="match status" value="1"/>
</dbReference>
<evidence type="ECO:0000256" key="5">
    <source>
        <dbReference type="ARBA" id="ARBA00022553"/>
    </source>
</evidence>
<accession>A0A0B2VF58</accession>
<comment type="caution">
    <text evidence="21">The sequence shown here is derived from an EMBL/GenBank/DDBJ whole genome shotgun (WGS) entry which is preliminary data.</text>
</comment>
<feature type="region of interest" description="Disordered" evidence="17">
    <location>
        <begin position="636"/>
        <end position="655"/>
    </location>
</feature>
<evidence type="ECO:0000256" key="13">
    <source>
        <dbReference type="ARBA" id="ARBA00023180"/>
    </source>
</evidence>
<dbReference type="PROSITE" id="PS01186">
    <property type="entry name" value="EGF_2"/>
    <property type="match status" value="7"/>
</dbReference>
<dbReference type="GO" id="GO:0035282">
    <property type="term" value="P:segmentation"/>
    <property type="evidence" value="ECO:0007669"/>
    <property type="project" value="UniProtKB-ARBA"/>
</dbReference>
<gene>
    <name evidence="21" type="primary">Dll1</name>
    <name evidence="21" type="ORF">Tcan_16972</name>
</gene>
<reference evidence="21 22" key="1">
    <citation type="submission" date="2014-11" db="EMBL/GenBank/DDBJ databases">
        <title>Genetic blueprint of the zoonotic pathogen Toxocara canis.</title>
        <authorList>
            <person name="Zhu X.-Q."/>
            <person name="Korhonen P.K."/>
            <person name="Cai H."/>
            <person name="Young N.D."/>
            <person name="Nejsum P."/>
            <person name="von Samson-Himmelstjerna G."/>
            <person name="Boag P.R."/>
            <person name="Tan P."/>
            <person name="Li Q."/>
            <person name="Min J."/>
            <person name="Yang Y."/>
            <person name="Wang X."/>
            <person name="Fang X."/>
            <person name="Hall R.S."/>
            <person name="Hofmann A."/>
            <person name="Sternberg P.W."/>
            <person name="Jex A.R."/>
            <person name="Gasser R.B."/>
        </authorList>
    </citation>
    <scope>NUCLEOTIDE SEQUENCE [LARGE SCALE GENOMIC DNA]</scope>
    <source>
        <strain evidence="21">PN_DK_2014</strain>
    </source>
</reference>
<proteinExistence type="predicted"/>
<dbReference type="CDD" id="cd00054">
    <property type="entry name" value="EGF_CA"/>
    <property type="match status" value="7"/>
</dbReference>
<dbReference type="GO" id="GO:0048863">
    <property type="term" value="P:stem cell differentiation"/>
    <property type="evidence" value="ECO:0007669"/>
    <property type="project" value="UniProtKB-ARBA"/>
</dbReference>
<feature type="disulfide bond" evidence="15">
    <location>
        <begin position="147"/>
        <end position="156"/>
    </location>
</feature>
<keyword evidence="9" id="KW-0221">Differentiation</keyword>
<comment type="function">
    <text evidence="16">Putative Notch ligand involved in the mediation of Notch signaling.</text>
</comment>
<keyword evidence="10 16" id="KW-1133">Transmembrane helix</keyword>
<organism evidence="21 22">
    <name type="scientific">Toxocara canis</name>
    <name type="common">Canine roundworm</name>
    <dbReference type="NCBI Taxonomy" id="6265"/>
    <lineage>
        <taxon>Eukaryota</taxon>
        <taxon>Metazoa</taxon>
        <taxon>Ecdysozoa</taxon>
        <taxon>Nematoda</taxon>
        <taxon>Chromadorea</taxon>
        <taxon>Rhabditida</taxon>
        <taxon>Spirurina</taxon>
        <taxon>Ascaridomorpha</taxon>
        <taxon>Ascaridoidea</taxon>
        <taxon>Toxocaridae</taxon>
        <taxon>Toxocara</taxon>
    </lineage>
</organism>
<dbReference type="Pfam" id="PF21700">
    <property type="entry name" value="EGF_DL_JAG"/>
    <property type="match status" value="1"/>
</dbReference>
<sequence>MKANGKRSSVLIIIFGFSIFSLCSSSGVFELKLVSLWHGSKGEFRPELRLCLKHFERRINHKGACTFGEMTISADKLRNGTQIHFDFAWPKSFTLIAEVWRSRGSLKDLVFHEGFQREGIPSSDEWREESLSGPEDFRMNVAYRVVCDPDYYGPICNTFCKPISNAIGQFECSSNGTLTCKLGWTGKDCDIALCDGCVNGFCERPGYCRCKNGWTGANCDQCVRYPGCKHGTCKLPNECICDEGWGGHFCSEDLNYCTRHRPCKNGAMCLNTGHGQYTCECTEGYSGVDCEVRTRDCSTQPCLNGGNCTEKDGNYTCTCPRGYSGRNCQMRAFYCADDPCRNGASCKDVPGGFTCLCSAGWTGHNCEVKIGPCDGDVCLNGGKCVELPSDNDYECICTIGYVGKNCEQNAKECPVQNPCLNGGRCIDEVNNYKCQCPEGFSGTLCQDTVNACLTEPCMNGARCIDLPGGGYLCKCPRGFRGTNCDIEINECETNPCRNGGTCVNVFGGYQCDCPSCFYGRNCAMVEPRCTALQFDIATRKNETRIGTHPSQQSEIEQGGIRLRDILFVTTCLCCCALIAALCFVAYRKHWIHFGFGVNAAAQNDRNARRLSRYSEQKPCLTVCANLHSDINYYQQTQPSGAQPATEEKGRPKRHLRKDVEYGQRYAIEPTSRCSPTQQCSAFVSGLPSTDKVRLRHLNYSSIPPKLPLSSSAEADSVYEEIDGAPRESCAPVVRHPSEGSDSGIASPEPNIDERCARHSELNREDDLQSAELGAVAIVAKGWLEGSSVVFGSTPVGDEVKVSPQTEKVRVEWQCLLDRDWFFFMDIQINIEKRNNRTAEVGRKP</sequence>
<evidence type="ECO:0000256" key="8">
    <source>
        <dbReference type="ARBA" id="ARBA00022737"/>
    </source>
</evidence>
<dbReference type="SMART" id="SM00181">
    <property type="entry name" value="EGF"/>
    <property type="match status" value="9"/>
</dbReference>
<comment type="subcellular location">
    <subcellularLocation>
        <location evidence="1">Apical cell membrane</location>
        <topology evidence="1">Single-pass type I membrane protein</topology>
    </subcellularLocation>
    <subcellularLocation>
        <location evidence="16">Membrane</location>
        <topology evidence="16">Single-pass type I membrane protein</topology>
    </subcellularLocation>
</comment>
<dbReference type="GO" id="GO:0030097">
    <property type="term" value="P:hemopoiesis"/>
    <property type="evidence" value="ECO:0007669"/>
    <property type="project" value="UniProtKB-ARBA"/>
</dbReference>
<comment type="caution">
    <text evidence="14">Lacks conserved residue(s) required for the propagation of feature annotation.</text>
</comment>
<feature type="domain" description="EGF-like" evidence="19">
    <location>
        <begin position="369"/>
        <end position="407"/>
    </location>
</feature>
<keyword evidence="4 14" id="KW-0245">EGF-like domain</keyword>
<keyword evidence="11 16" id="KW-0472">Membrane</keyword>
<feature type="disulfide bond" evidence="14">
    <location>
        <begin position="357"/>
        <end position="366"/>
    </location>
</feature>
<dbReference type="FunFam" id="2.10.25.10:FF:000012">
    <property type="entry name" value="Delta-like protein"/>
    <property type="match status" value="1"/>
</dbReference>
<feature type="region of interest" description="Disordered" evidence="17">
    <location>
        <begin position="729"/>
        <end position="750"/>
    </location>
</feature>
<keyword evidence="3" id="KW-1003">Cell membrane</keyword>
<dbReference type="SUPFAM" id="SSF57196">
    <property type="entry name" value="EGF/Laminin"/>
    <property type="match status" value="4"/>
</dbReference>
<keyword evidence="12 14" id="KW-1015">Disulfide bond</keyword>
<dbReference type="GO" id="GO:0030182">
    <property type="term" value="P:neuron differentiation"/>
    <property type="evidence" value="ECO:0007669"/>
    <property type="project" value="UniProtKB-ARBA"/>
</dbReference>
<dbReference type="GO" id="GO:0045746">
    <property type="term" value="P:negative regulation of Notch signaling pathway"/>
    <property type="evidence" value="ECO:0007669"/>
    <property type="project" value="TreeGrafter"/>
</dbReference>
<dbReference type="GO" id="GO:0016324">
    <property type="term" value="C:apical plasma membrane"/>
    <property type="evidence" value="ECO:0007669"/>
    <property type="project" value="UniProtKB-SubCell"/>
</dbReference>
<keyword evidence="6 16" id="KW-0812">Transmembrane</keyword>
<dbReference type="InterPro" id="IPR011651">
    <property type="entry name" value="Notch_ligand_N"/>
</dbReference>
<evidence type="ECO:0000313" key="21">
    <source>
        <dbReference type="EMBL" id="KHN80178.1"/>
    </source>
</evidence>
<dbReference type="GO" id="GO:0009967">
    <property type="term" value="P:positive regulation of signal transduction"/>
    <property type="evidence" value="ECO:0007669"/>
    <property type="project" value="UniProtKB-ARBA"/>
</dbReference>
<dbReference type="SMART" id="SM00051">
    <property type="entry name" value="DSL"/>
    <property type="match status" value="1"/>
</dbReference>
<dbReference type="Pfam" id="PF00008">
    <property type="entry name" value="EGF"/>
    <property type="match status" value="7"/>
</dbReference>
<feature type="disulfide bond" evidence="15">
    <location>
        <begin position="160"/>
        <end position="172"/>
    </location>
</feature>
<feature type="domain" description="DSL" evidence="20">
    <location>
        <begin position="145"/>
        <end position="189"/>
    </location>
</feature>
<keyword evidence="2 16" id="KW-0217">Developmental protein</keyword>
<dbReference type="PROSITE" id="PS01187">
    <property type="entry name" value="EGF_CA"/>
    <property type="match status" value="1"/>
</dbReference>
<evidence type="ECO:0000259" key="19">
    <source>
        <dbReference type="PROSITE" id="PS50026"/>
    </source>
</evidence>
<evidence type="ECO:0000256" key="18">
    <source>
        <dbReference type="SAM" id="Phobius"/>
    </source>
</evidence>
<evidence type="ECO:0000256" key="16">
    <source>
        <dbReference type="RuleBase" id="RU280815"/>
    </source>
</evidence>
<evidence type="ECO:0000256" key="2">
    <source>
        <dbReference type="ARBA" id="ARBA00022473"/>
    </source>
</evidence>
<dbReference type="InterPro" id="IPR018097">
    <property type="entry name" value="EGF_Ca-bd_CS"/>
</dbReference>
<dbReference type="FunFam" id="2.10.25.10:FF:000472">
    <property type="entry name" value="Uncharacterized protein, isoform A"/>
    <property type="match status" value="1"/>
</dbReference>
<feature type="disulfide bond" evidence="14">
    <location>
        <begin position="378"/>
        <end position="395"/>
    </location>
</feature>
<feature type="disulfide bond" evidence="14">
    <location>
        <begin position="397"/>
        <end position="406"/>
    </location>
</feature>
<feature type="domain" description="EGF-like" evidence="19">
    <location>
        <begin position="487"/>
        <end position="523"/>
    </location>
</feature>
<dbReference type="InterPro" id="IPR000152">
    <property type="entry name" value="EGF-type_Asp/Asn_hydroxyl_site"/>
</dbReference>
<dbReference type="SMART" id="SM00179">
    <property type="entry name" value="EGF_CA"/>
    <property type="match status" value="7"/>
</dbReference>
<keyword evidence="22" id="KW-1185">Reference proteome</keyword>
<evidence type="ECO:0000256" key="1">
    <source>
        <dbReference type="ARBA" id="ARBA00004247"/>
    </source>
</evidence>
<dbReference type="EMBL" id="JPKZ01001758">
    <property type="protein sequence ID" value="KHN80178.1"/>
    <property type="molecule type" value="Genomic_DNA"/>
</dbReference>
<evidence type="ECO:0000256" key="12">
    <source>
        <dbReference type="ARBA" id="ARBA00023157"/>
    </source>
</evidence>
<dbReference type="GO" id="GO:0048646">
    <property type="term" value="P:anatomical structure formation involved in morphogenesis"/>
    <property type="evidence" value="ECO:0007669"/>
    <property type="project" value="UniProtKB-ARBA"/>
</dbReference>
<dbReference type="STRING" id="6265.A0A0B2VF58"/>
<dbReference type="PROSITE" id="PS50026">
    <property type="entry name" value="EGF_3"/>
    <property type="match status" value="7"/>
</dbReference>
<dbReference type="GO" id="GO:0009952">
    <property type="term" value="P:anterior/posterior pattern specification"/>
    <property type="evidence" value="ECO:0007669"/>
    <property type="project" value="UniProtKB-ARBA"/>
</dbReference>
<dbReference type="FunFam" id="2.10.25.10:FF:000565">
    <property type="entry name" value="Predicted protein"/>
    <property type="match status" value="1"/>
</dbReference>
<evidence type="ECO:0000259" key="20">
    <source>
        <dbReference type="PROSITE" id="PS51051"/>
    </source>
</evidence>
<keyword evidence="7 16" id="KW-0732">Signal</keyword>
<keyword evidence="13" id="KW-0325">Glycoprotein</keyword>
<dbReference type="Gene3D" id="2.60.40.3510">
    <property type="match status" value="1"/>
</dbReference>
<evidence type="ECO:0000256" key="15">
    <source>
        <dbReference type="PROSITE-ProRule" id="PRU00377"/>
    </source>
</evidence>
<feature type="disulfide bond" evidence="14">
    <location>
        <begin position="281"/>
        <end position="290"/>
    </location>
</feature>
<dbReference type="GO" id="GO:0019904">
    <property type="term" value="F:protein domain specific binding"/>
    <property type="evidence" value="ECO:0007669"/>
    <property type="project" value="UniProtKB-ARBA"/>
</dbReference>
<dbReference type="PROSITE" id="PS51051">
    <property type="entry name" value="DSL"/>
    <property type="match status" value="1"/>
</dbReference>
<keyword evidence="8 16" id="KW-0677">Repeat</keyword>
<dbReference type="Gene3D" id="2.10.25.140">
    <property type="match status" value="1"/>
</dbReference>
<dbReference type="InterPro" id="IPR001774">
    <property type="entry name" value="DSL"/>
</dbReference>
<evidence type="ECO:0000256" key="3">
    <source>
        <dbReference type="ARBA" id="ARBA00022475"/>
    </source>
</evidence>
<dbReference type="InterPro" id="IPR050906">
    <property type="entry name" value="Notch_signaling"/>
</dbReference>
<feature type="disulfide bond" evidence="14">
    <location>
        <begin position="513"/>
        <end position="522"/>
    </location>
</feature>
<evidence type="ECO:0000256" key="10">
    <source>
        <dbReference type="ARBA" id="ARBA00022989"/>
    </source>
</evidence>
<evidence type="ECO:0000256" key="9">
    <source>
        <dbReference type="ARBA" id="ARBA00022782"/>
    </source>
</evidence>